<dbReference type="PANTHER" id="PTHR15549:SF26">
    <property type="entry name" value="AXIAL BUDDING PATTERN PROTEIN 2-RELATED"/>
    <property type="match status" value="1"/>
</dbReference>
<proteinExistence type="predicted"/>
<keyword evidence="3 6" id="KW-1133">Transmembrane helix</keyword>
<comment type="subcellular location">
    <subcellularLocation>
        <location evidence="1">Membrane</location>
        <topology evidence="1">Single-pass membrane protein</topology>
    </subcellularLocation>
</comment>
<feature type="transmembrane region" description="Helical" evidence="6">
    <location>
        <begin position="109"/>
        <end position="127"/>
    </location>
</feature>
<dbReference type="VEuPathDB" id="FungiDB:ASPNIDRAFT2_1185000"/>
<organism evidence="7 8">
    <name type="scientific">Aspergillus niger</name>
    <dbReference type="NCBI Taxonomy" id="5061"/>
    <lineage>
        <taxon>Eukaryota</taxon>
        <taxon>Fungi</taxon>
        <taxon>Dikarya</taxon>
        <taxon>Ascomycota</taxon>
        <taxon>Pezizomycotina</taxon>
        <taxon>Eurotiomycetes</taxon>
        <taxon>Eurotiomycetidae</taxon>
        <taxon>Eurotiales</taxon>
        <taxon>Aspergillaceae</taxon>
        <taxon>Aspergillus</taxon>
        <taxon>Aspergillus subgen. Circumdati</taxon>
    </lineage>
</organism>
<dbReference type="Proteomes" id="UP000197666">
    <property type="component" value="Unassembled WGS sequence"/>
</dbReference>
<keyword evidence="4 6" id="KW-0472">Membrane</keyword>
<accession>A0A505IDG8</accession>
<feature type="compositionally biased region" description="Low complexity" evidence="5">
    <location>
        <begin position="168"/>
        <end position="189"/>
    </location>
</feature>
<feature type="compositionally biased region" description="Basic and acidic residues" evidence="5">
    <location>
        <begin position="1"/>
        <end position="18"/>
    </location>
</feature>
<dbReference type="GO" id="GO:0071944">
    <property type="term" value="C:cell periphery"/>
    <property type="evidence" value="ECO:0007669"/>
    <property type="project" value="UniProtKB-ARBA"/>
</dbReference>
<dbReference type="InterPro" id="IPR051694">
    <property type="entry name" value="Immunoregulatory_rcpt-like"/>
</dbReference>
<evidence type="ECO:0000256" key="6">
    <source>
        <dbReference type="SAM" id="Phobius"/>
    </source>
</evidence>
<dbReference type="VEuPathDB" id="FungiDB:ATCC64974_56250"/>
<keyword evidence="2 6" id="KW-0812">Transmembrane</keyword>
<comment type="caution">
    <text evidence="7">The sequence shown here is derived from an EMBL/GenBank/DDBJ whole genome shotgun (WGS) entry which is preliminary data.</text>
</comment>
<feature type="region of interest" description="Disordered" evidence="5">
    <location>
        <begin position="168"/>
        <end position="193"/>
    </location>
</feature>
<dbReference type="VEuPathDB" id="FungiDB:An02g07910"/>
<dbReference type="EMBL" id="NKJJ02000003">
    <property type="protein sequence ID" value="TPR08949.1"/>
    <property type="molecule type" value="Genomic_DNA"/>
</dbReference>
<feature type="transmembrane region" description="Helical" evidence="6">
    <location>
        <begin position="198"/>
        <end position="221"/>
    </location>
</feature>
<gene>
    <name evidence="7" type="ORF">CAN33_006740</name>
</gene>
<dbReference type="VEuPathDB" id="FungiDB:ASPNIDRAFT2_1165204"/>
<dbReference type="VEuPathDB" id="FungiDB:An02g07920"/>
<name>A0A505IDG8_ASPNG</name>
<protein>
    <submittedName>
        <fullName evidence="7">PHD-finger family protein</fullName>
    </submittedName>
</protein>
<evidence type="ECO:0000256" key="3">
    <source>
        <dbReference type="ARBA" id="ARBA00022989"/>
    </source>
</evidence>
<evidence type="ECO:0000256" key="5">
    <source>
        <dbReference type="SAM" id="MobiDB-lite"/>
    </source>
</evidence>
<dbReference type="GO" id="GO:0016020">
    <property type="term" value="C:membrane"/>
    <property type="evidence" value="ECO:0007669"/>
    <property type="project" value="UniProtKB-SubCell"/>
</dbReference>
<feature type="region of interest" description="Disordered" evidence="5">
    <location>
        <begin position="231"/>
        <end position="259"/>
    </location>
</feature>
<evidence type="ECO:0000313" key="8">
    <source>
        <dbReference type="Proteomes" id="UP000197666"/>
    </source>
</evidence>
<dbReference type="AlphaFoldDB" id="A0A505IDG8"/>
<dbReference type="VEuPathDB" id="FungiDB:M747DRAFT_331765"/>
<evidence type="ECO:0000313" key="7">
    <source>
        <dbReference type="EMBL" id="TPR08949.1"/>
    </source>
</evidence>
<dbReference type="VEuPathDB" id="FungiDB:M747DRAFT_370697"/>
<evidence type="ECO:0000256" key="2">
    <source>
        <dbReference type="ARBA" id="ARBA00022692"/>
    </source>
</evidence>
<reference evidence="8" key="1">
    <citation type="submission" date="2018-10" db="EMBL/GenBank/DDBJ databases">
        <title>FDA dAtabase for Regulatory Grade micrObial Sequences (FDA-ARGOS): Supporting development and validation of Infectious Disease Dx tests.</title>
        <authorList>
            <person name="Kerrigan L."/>
            <person name="Tallon L."/>
            <person name="Sadzewicz L."/>
            <person name="Sengamalay N."/>
            <person name="Ott S."/>
            <person name="Godinez A."/>
            <person name="Nagaraj S."/>
            <person name="Vavikolanu K."/>
            <person name="Nadendla S."/>
            <person name="George J."/>
            <person name="Sichtig H."/>
        </authorList>
    </citation>
    <scope>NUCLEOTIDE SEQUENCE [LARGE SCALE GENOMIC DNA]</scope>
    <source>
        <strain evidence="8">FDAARGOS_311</strain>
    </source>
</reference>
<sequence length="303" mass="32215">MVAITARDRPKTDYERWLELQGSDDAAGSDEKQYHPPAPLPVPEHGQGAHAKADDDKHKYTPHGTFIHHGYHHERPGASADNNIIANNHPHALLPHHLDSSFSGNYGGVAMKLALLVFVVLGLLRAVRFVRGRRYQPIRLQSPSTVQASSATASATVTSHAASTSTADSSASSSILSSATAQPTTASSNTERKTNRGAIAGGVVGGVAGLALIVFLIWFMISRRMQAARRQADDDMPSSTYFGSRSKNHHPRELEGDAAAPPAAELVSAPPVYELGSRPPVYELGSRPPVFELAGGVGEGGRI</sequence>
<dbReference type="PANTHER" id="PTHR15549">
    <property type="entry name" value="PAIRED IMMUNOGLOBULIN-LIKE TYPE 2 RECEPTOR"/>
    <property type="match status" value="1"/>
</dbReference>
<evidence type="ECO:0000256" key="1">
    <source>
        <dbReference type="ARBA" id="ARBA00004167"/>
    </source>
</evidence>
<feature type="region of interest" description="Disordered" evidence="5">
    <location>
        <begin position="1"/>
        <end position="58"/>
    </location>
</feature>
<dbReference type="VEuPathDB" id="FungiDB:ATCC64974_56260"/>
<evidence type="ECO:0000256" key="4">
    <source>
        <dbReference type="ARBA" id="ARBA00023136"/>
    </source>
</evidence>